<protein>
    <recommendedName>
        <fullName evidence="3">AMP-binding enzyme C-terminal domain-containing protein</fullName>
    </recommendedName>
</protein>
<accession>A0A0L7KR14</accession>
<evidence type="ECO:0000256" key="2">
    <source>
        <dbReference type="ARBA" id="ARBA00022598"/>
    </source>
</evidence>
<gene>
    <name evidence="4" type="ORF">OBRU01_22657</name>
</gene>
<dbReference type="GO" id="GO:0016405">
    <property type="term" value="F:CoA-ligase activity"/>
    <property type="evidence" value="ECO:0007669"/>
    <property type="project" value="TreeGrafter"/>
</dbReference>
<evidence type="ECO:0000313" key="4">
    <source>
        <dbReference type="EMBL" id="KOB65496.1"/>
    </source>
</evidence>
<organism evidence="4 5">
    <name type="scientific">Operophtera brumata</name>
    <name type="common">Winter moth</name>
    <name type="synonym">Phalaena brumata</name>
    <dbReference type="NCBI Taxonomy" id="104452"/>
    <lineage>
        <taxon>Eukaryota</taxon>
        <taxon>Metazoa</taxon>
        <taxon>Ecdysozoa</taxon>
        <taxon>Arthropoda</taxon>
        <taxon>Hexapoda</taxon>
        <taxon>Insecta</taxon>
        <taxon>Pterygota</taxon>
        <taxon>Neoptera</taxon>
        <taxon>Endopterygota</taxon>
        <taxon>Lepidoptera</taxon>
        <taxon>Glossata</taxon>
        <taxon>Ditrysia</taxon>
        <taxon>Geometroidea</taxon>
        <taxon>Geometridae</taxon>
        <taxon>Larentiinae</taxon>
        <taxon>Operophtera</taxon>
    </lineage>
</organism>
<dbReference type="Gene3D" id="3.30.300.30">
    <property type="match status" value="1"/>
</dbReference>
<keyword evidence="5" id="KW-1185">Reference proteome</keyword>
<dbReference type="Proteomes" id="UP000037510">
    <property type="component" value="Unassembled WGS sequence"/>
</dbReference>
<dbReference type="EMBL" id="JTDY01007045">
    <property type="protein sequence ID" value="KOB65496.1"/>
    <property type="molecule type" value="Genomic_DNA"/>
</dbReference>
<feature type="non-terminal residue" evidence="4">
    <location>
        <position position="1"/>
    </location>
</feature>
<feature type="domain" description="AMP-binding enzyme C-terminal" evidence="3">
    <location>
        <begin position="5"/>
        <end position="70"/>
    </location>
</feature>
<dbReference type="InterPro" id="IPR045851">
    <property type="entry name" value="AMP-bd_C_sf"/>
</dbReference>
<reference evidence="4 5" key="1">
    <citation type="journal article" date="2015" name="Genome Biol. Evol.">
        <title>The genome of winter moth (Operophtera brumata) provides a genomic perspective on sexual dimorphism and phenology.</title>
        <authorList>
            <person name="Derks M.F."/>
            <person name="Smit S."/>
            <person name="Salis L."/>
            <person name="Schijlen E."/>
            <person name="Bossers A."/>
            <person name="Mateman C."/>
            <person name="Pijl A.S."/>
            <person name="de Ridder D."/>
            <person name="Groenen M.A."/>
            <person name="Visser M.E."/>
            <person name="Megens H.J."/>
        </authorList>
    </citation>
    <scope>NUCLEOTIDE SEQUENCE [LARGE SCALE GENOMIC DNA]</scope>
    <source>
        <strain evidence="4">WM2013NL</strain>
        <tissue evidence="4">Head and thorax</tissue>
    </source>
</reference>
<evidence type="ECO:0000256" key="1">
    <source>
        <dbReference type="ARBA" id="ARBA00006432"/>
    </source>
</evidence>
<proteinExistence type="inferred from homology"/>
<evidence type="ECO:0000313" key="5">
    <source>
        <dbReference type="Proteomes" id="UP000037510"/>
    </source>
</evidence>
<dbReference type="AlphaFoldDB" id="A0A0L7KR14"/>
<dbReference type="STRING" id="104452.A0A0L7KR14"/>
<keyword evidence="2" id="KW-0436">Ligase</keyword>
<dbReference type="SUPFAM" id="SSF56801">
    <property type="entry name" value="Acetyl-CoA synthetase-like"/>
    <property type="match status" value="1"/>
</dbReference>
<comment type="caution">
    <text evidence="4">The sequence shown here is derived from an EMBL/GenBank/DDBJ whole genome shotgun (WGS) entry which is preliminary data.</text>
</comment>
<comment type="similarity">
    <text evidence="1">Belongs to the ATP-dependent AMP-binding enzyme family.</text>
</comment>
<evidence type="ECO:0000259" key="3">
    <source>
        <dbReference type="Pfam" id="PF13193"/>
    </source>
</evidence>
<sequence>VAPAEVESVILQHSGVAECGVVGAPDEKAGELPTAFVVAKQGVTLSERDLIQFTNARRYALRPIKKRPRKTSPLEDTGIHHRV</sequence>
<dbReference type="InterPro" id="IPR025110">
    <property type="entry name" value="AMP-bd_C"/>
</dbReference>
<dbReference type="PANTHER" id="PTHR24096">
    <property type="entry name" value="LONG-CHAIN-FATTY-ACID--COA LIGASE"/>
    <property type="match status" value="1"/>
</dbReference>
<name>A0A0L7KR14_OPEBR</name>
<dbReference type="Pfam" id="PF13193">
    <property type="entry name" value="AMP-binding_C"/>
    <property type="match status" value="1"/>
</dbReference>
<dbReference type="PANTHER" id="PTHR24096:SF149">
    <property type="entry name" value="AMP-BINDING DOMAIN-CONTAINING PROTEIN-RELATED"/>
    <property type="match status" value="1"/>
</dbReference>